<gene>
    <name evidence="2" type="ORF">RCC_05406</name>
</gene>
<evidence type="ECO:0000313" key="3">
    <source>
        <dbReference type="Proteomes" id="UP000225277"/>
    </source>
</evidence>
<evidence type="ECO:0000256" key="1">
    <source>
        <dbReference type="SAM" id="MobiDB-lite"/>
    </source>
</evidence>
<protein>
    <submittedName>
        <fullName evidence="2">Uncharacterized protein</fullName>
    </submittedName>
</protein>
<dbReference type="RefSeq" id="XP_023626445.1">
    <property type="nucleotide sequence ID" value="XM_023770677.1"/>
</dbReference>
<dbReference type="AlphaFoldDB" id="A0A2D3UYS8"/>
<reference evidence="2 3" key="1">
    <citation type="submission" date="2016-03" db="EMBL/GenBank/DDBJ databases">
        <authorList>
            <person name="Ploux O."/>
        </authorList>
    </citation>
    <scope>NUCLEOTIDE SEQUENCE [LARGE SCALE GENOMIC DNA]</scope>
    <source>
        <strain evidence="2 3">URUG2</strain>
    </source>
</reference>
<keyword evidence="3" id="KW-1185">Reference proteome</keyword>
<dbReference type="GeneID" id="35600568"/>
<dbReference type="EMBL" id="FJUY01000007">
    <property type="protein sequence ID" value="CZT19555.1"/>
    <property type="molecule type" value="Genomic_DNA"/>
</dbReference>
<dbReference type="Proteomes" id="UP000225277">
    <property type="component" value="Unassembled WGS sequence"/>
</dbReference>
<accession>A0A2D3UYS8</accession>
<name>A0A2D3UYS8_9PEZI</name>
<evidence type="ECO:0000313" key="2">
    <source>
        <dbReference type="EMBL" id="CZT19555.1"/>
    </source>
</evidence>
<proteinExistence type="predicted"/>
<organism evidence="2 3">
    <name type="scientific">Ramularia collo-cygni</name>
    <dbReference type="NCBI Taxonomy" id="112498"/>
    <lineage>
        <taxon>Eukaryota</taxon>
        <taxon>Fungi</taxon>
        <taxon>Dikarya</taxon>
        <taxon>Ascomycota</taxon>
        <taxon>Pezizomycotina</taxon>
        <taxon>Dothideomycetes</taxon>
        <taxon>Dothideomycetidae</taxon>
        <taxon>Mycosphaerellales</taxon>
        <taxon>Mycosphaerellaceae</taxon>
        <taxon>Ramularia</taxon>
    </lineage>
</organism>
<feature type="region of interest" description="Disordered" evidence="1">
    <location>
        <begin position="64"/>
        <end position="88"/>
    </location>
</feature>
<sequence length="114" mass="12788">MIASEQQRNSANDPDFDFVDDPVKCEWAWVVDPDREGLGKKEGGEKLGVRRSLPFENLLEEACLDDSKDIESNEDENEAENATGHTSRRVTLKEALLDDPACNVTNEYLICSVE</sequence>